<feature type="domain" description="SGNH hydrolase-type esterase" evidence="4">
    <location>
        <begin position="45"/>
        <end position="205"/>
    </location>
</feature>
<reference evidence="5" key="1">
    <citation type="submission" date="2021-04" db="EMBL/GenBank/DDBJ databases">
        <title>novel species isolated from subtropical streams in China.</title>
        <authorList>
            <person name="Lu H."/>
        </authorList>
    </citation>
    <scope>NUCLEOTIDE SEQUENCE</scope>
    <source>
        <strain evidence="5">LFS511W</strain>
    </source>
</reference>
<dbReference type="PANTHER" id="PTHR43695:SF1">
    <property type="entry name" value="RHAMNOGALACTURONAN ACETYLESTERASE"/>
    <property type="match status" value="1"/>
</dbReference>
<evidence type="ECO:0000313" key="5">
    <source>
        <dbReference type="EMBL" id="MBR7781760.1"/>
    </source>
</evidence>
<organism evidence="5 6">
    <name type="scientific">Undibacterium luofuense</name>
    <dbReference type="NCBI Taxonomy" id="2828733"/>
    <lineage>
        <taxon>Bacteria</taxon>
        <taxon>Pseudomonadati</taxon>
        <taxon>Pseudomonadota</taxon>
        <taxon>Betaproteobacteria</taxon>
        <taxon>Burkholderiales</taxon>
        <taxon>Oxalobacteraceae</taxon>
        <taxon>Undibacterium</taxon>
    </lineage>
</organism>
<feature type="chain" id="PRO_5037644741" evidence="3">
    <location>
        <begin position="29"/>
        <end position="274"/>
    </location>
</feature>
<sequence length="274" mass="29141">MQIRFFNRLSGWCSLIPALMLLSACQSAANITTPVSAQSQTLILVGDSTMASNSGYGNALCAQFSLPVSCLNLAKGGRSSGSYRAEGSWEQVMKTLKALPAGQQGIVLLQFGHNDQPGKPGRSTDLQTEYPVNLQGYIRDVRAVGGDIVLVTPLARRTFKDGILPNDLRPWALSMIAVAAQEKVALIDLNMHSHQLLSQMGQDEADTLAMVPKPVLVTPAGGNAATEPQGAPKSAFDRTHVGVKGAELFSGMVVRELVSIRPSLASSLIQKGEK</sequence>
<dbReference type="RefSeq" id="WP_212687102.1">
    <property type="nucleotide sequence ID" value="NZ_JAGSPN010000003.1"/>
</dbReference>
<comment type="caution">
    <text evidence="5">The sequence shown here is derived from an EMBL/GenBank/DDBJ whole genome shotgun (WGS) entry which is preliminary data.</text>
</comment>
<dbReference type="EMBL" id="JAGSPN010000003">
    <property type="protein sequence ID" value="MBR7781760.1"/>
    <property type="molecule type" value="Genomic_DNA"/>
</dbReference>
<dbReference type="InterPro" id="IPR036514">
    <property type="entry name" value="SGNH_hydro_sf"/>
</dbReference>
<dbReference type="AlphaFoldDB" id="A0A941DL08"/>
<dbReference type="Gene3D" id="3.40.50.1110">
    <property type="entry name" value="SGNH hydrolase"/>
    <property type="match status" value="1"/>
</dbReference>
<dbReference type="SUPFAM" id="SSF52266">
    <property type="entry name" value="SGNH hydrolase"/>
    <property type="match status" value="1"/>
</dbReference>
<gene>
    <name evidence="5" type="ORF">KDM89_06385</name>
</gene>
<dbReference type="InterPro" id="IPR037459">
    <property type="entry name" value="RhgT-like"/>
</dbReference>
<proteinExistence type="inferred from homology"/>
<evidence type="ECO:0000256" key="1">
    <source>
        <dbReference type="ARBA" id="ARBA00008668"/>
    </source>
</evidence>
<accession>A0A941DL08</accession>
<dbReference type="GO" id="GO:0016788">
    <property type="term" value="F:hydrolase activity, acting on ester bonds"/>
    <property type="evidence" value="ECO:0007669"/>
    <property type="project" value="UniProtKB-ARBA"/>
</dbReference>
<protein>
    <submittedName>
        <fullName evidence="5">Rhamnogalacturonan acetylesterase</fullName>
    </submittedName>
</protein>
<dbReference type="CDD" id="cd01821">
    <property type="entry name" value="Rhamnogalacturan_acetylesterase_like"/>
    <property type="match status" value="1"/>
</dbReference>
<dbReference type="Proteomes" id="UP000680067">
    <property type="component" value="Unassembled WGS sequence"/>
</dbReference>
<evidence type="ECO:0000256" key="3">
    <source>
        <dbReference type="SAM" id="SignalP"/>
    </source>
</evidence>
<dbReference type="PROSITE" id="PS51257">
    <property type="entry name" value="PROKAR_LIPOPROTEIN"/>
    <property type="match status" value="1"/>
</dbReference>
<name>A0A941DL08_9BURK</name>
<feature type="signal peptide" evidence="3">
    <location>
        <begin position="1"/>
        <end position="28"/>
    </location>
</feature>
<dbReference type="InterPro" id="IPR013830">
    <property type="entry name" value="SGNH_hydro"/>
</dbReference>
<comment type="similarity">
    <text evidence="1">Belongs to the 'GDSL' lipolytic enzyme family.</text>
</comment>
<evidence type="ECO:0000256" key="2">
    <source>
        <dbReference type="ARBA" id="ARBA00022801"/>
    </source>
</evidence>
<keyword evidence="6" id="KW-1185">Reference proteome</keyword>
<evidence type="ECO:0000313" key="6">
    <source>
        <dbReference type="Proteomes" id="UP000680067"/>
    </source>
</evidence>
<keyword evidence="3" id="KW-0732">Signal</keyword>
<dbReference type="Pfam" id="PF13472">
    <property type="entry name" value="Lipase_GDSL_2"/>
    <property type="match status" value="1"/>
</dbReference>
<dbReference type="PANTHER" id="PTHR43695">
    <property type="entry name" value="PUTATIVE (AFU_ORTHOLOGUE AFUA_2G17250)-RELATED"/>
    <property type="match status" value="1"/>
</dbReference>
<keyword evidence="2" id="KW-0378">Hydrolase</keyword>
<evidence type="ECO:0000259" key="4">
    <source>
        <dbReference type="Pfam" id="PF13472"/>
    </source>
</evidence>